<dbReference type="GO" id="GO:0044780">
    <property type="term" value="P:bacterial-type flagellum assembly"/>
    <property type="evidence" value="ECO:0007669"/>
    <property type="project" value="InterPro"/>
</dbReference>
<organism evidence="2 3">
    <name type="scientific">Mediterraneibacter gnavus</name>
    <name type="common">Ruminococcus gnavus</name>
    <dbReference type="NCBI Taxonomy" id="33038"/>
    <lineage>
        <taxon>Bacteria</taxon>
        <taxon>Bacillati</taxon>
        <taxon>Bacillota</taxon>
        <taxon>Clostridia</taxon>
        <taxon>Lachnospirales</taxon>
        <taxon>Lachnospiraceae</taxon>
        <taxon>Mediterraneibacter</taxon>
    </lineage>
</organism>
<protein>
    <submittedName>
        <fullName evidence="2">Flagellar protein FlgN</fullName>
    </submittedName>
</protein>
<dbReference type="AlphaFoldDB" id="A0AAJ1AYG8"/>
<keyword evidence="2" id="KW-0969">Cilium</keyword>
<sequence>MENYVNFISLIKELIELFDALIAVEQKKLDSVVNNNISVVEECMKKEQAFVLRLRGLEQQRESIQTAMGMQGMAFREILTKVPQEILDELAPLFQELSEKVRAFQSVNDNAKDAIQVNLYQIQSVLDPSFDGSRFYSASRAKAPEETHFTNRFV</sequence>
<keyword evidence="2" id="KW-0966">Cell projection</keyword>
<dbReference type="InterPro" id="IPR007809">
    <property type="entry name" value="FlgN-like"/>
</dbReference>
<accession>A0AAJ1AYG8</accession>
<proteinExistence type="predicted"/>
<reference evidence="2" key="1">
    <citation type="submission" date="2021-10" db="EMBL/GenBank/DDBJ databases">
        <title>Collection of gut derived symbiotic bacterial strains cultured from healthy donors.</title>
        <authorList>
            <person name="Lin H."/>
            <person name="Littmann E."/>
            <person name="Claire K."/>
            <person name="Pamer E."/>
        </authorList>
    </citation>
    <scope>NUCLEOTIDE SEQUENCE</scope>
    <source>
        <strain evidence="2">MSK.23.4</strain>
    </source>
</reference>
<gene>
    <name evidence="2" type="ORF">LIQ10_12975</name>
</gene>
<name>A0AAJ1AYG8_MEDGN</name>
<dbReference type="SUPFAM" id="SSF140566">
    <property type="entry name" value="FlgN-like"/>
    <property type="match status" value="1"/>
</dbReference>
<keyword evidence="2" id="KW-0282">Flagellum</keyword>
<dbReference type="EMBL" id="JAJBNC010000021">
    <property type="protein sequence ID" value="MCB5494636.1"/>
    <property type="molecule type" value="Genomic_DNA"/>
</dbReference>
<dbReference type="RefSeq" id="WP_144362705.1">
    <property type="nucleotide sequence ID" value="NZ_CABHNE010000066.1"/>
</dbReference>
<dbReference type="Proteomes" id="UP001297422">
    <property type="component" value="Unassembled WGS sequence"/>
</dbReference>
<keyword evidence="1" id="KW-1005">Bacterial flagellum biogenesis</keyword>
<evidence type="ECO:0000256" key="1">
    <source>
        <dbReference type="ARBA" id="ARBA00022795"/>
    </source>
</evidence>
<dbReference type="InterPro" id="IPR036679">
    <property type="entry name" value="FlgN-like_sf"/>
</dbReference>
<comment type="caution">
    <text evidence="2">The sequence shown here is derived from an EMBL/GenBank/DDBJ whole genome shotgun (WGS) entry which is preliminary data.</text>
</comment>
<evidence type="ECO:0000313" key="2">
    <source>
        <dbReference type="EMBL" id="MCB5494636.1"/>
    </source>
</evidence>
<dbReference type="Gene3D" id="1.20.58.300">
    <property type="entry name" value="FlgN-like"/>
    <property type="match status" value="1"/>
</dbReference>
<dbReference type="Pfam" id="PF05130">
    <property type="entry name" value="FlgN"/>
    <property type="match status" value="1"/>
</dbReference>
<evidence type="ECO:0000313" key="3">
    <source>
        <dbReference type="Proteomes" id="UP001297422"/>
    </source>
</evidence>